<dbReference type="Pfam" id="PF00593">
    <property type="entry name" value="TonB_dep_Rec_b-barrel"/>
    <property type="match status" value="1"/>
</dbReference>
<keyword evidence="8" id="KW-0406">Ion transport</keyword>
<keyword evidence="17" id="KW-0675">Receptor</keyword>
<name>E8RM27_ASTEC</name>
<dbReference type="InterPro" id="IPR012910">
    <property type="entry name" value="Plug_dom"/>
</dbReference>
<evidence type="ECO:0000256" key="5">
    <source>
        <dbReference type="ARBA" id="ARBA00022692"/>
    </source>
</evidence>
<dbReference type="GO" id="GO:0009279">
    <property type="term" value="C:cell outer membrane"/>
    <property type="evidence" value="ECO:0007669"/>
    <property type="project" value="UniProtKB-SubCell"/>
</dbReference>
<dbReference type="EMBL" id="CP002395">
    <property type="protein sequence ID" value="ADU12719.1"/>
    <property type="molecule type" value="Genomic_DNA"/>
</dbReference>
<evidence type="ECO:0000259" key="15">
    <source>
        <dbReference type="Pfam" id="PF00593"/>
    </source>
</evidence>
<comment type="subcellular location">
    <subcellularLocation>
        <location evidence="1 12">Cell outer membrane</location>
        <topology evidence="1 12">Multi-pass membrane protein</topology>
    </subcellularLocation>
</comment>
<evidence type="ECO:0000256" key="9">
    <source>
        <dbReference type="ARBA" id="ARBA00023077"/>
    </source>
</evidence>
<feature type="chain" id="PRO_5003230553" evidence="14">
    <location>
        <begin position="22"/>
        <end position="676"/>
    </location>
</feature>
<dbReference type="InterPro" id="IPR039426">
    <property type="entry name" value="TonB-dep_rcpt-like"/>
</dbReference>
<feature type="signal peptide" evidence="14">
    <location>
        <begin position="1"/>
        <end position="21"/>
    </location>
</feature>
<reference evidence="18" key="1">
    <citation type="submission" date="2010-12" db="EMBL/GenBank/DDBJ databases">
        <title>Complete sequence of chromosome 1 of Asticcacaulis excentricus CB 48.</title>
        <authorList>
            <consortium name="US DOE Joint Genome Institute"/>
            <person name="Lucas S."/>
            <person name="Copeland A."/>
            <person name="Lapidus A."/>
            <person name="Cheng J.-F."/>
            <person name="Bruce D."/>
            <person name="Goodwin L."/>
            <person name="Pitluck S."/>
            <person name="Teshima H."/>
            <person name="Davenport K."/>
            <person name="Detter J.C."/>
            <person name="Han C."/>
            <person name="Tapia R."/>
            <person name="Land M."/>
            <person name="Hauser L."/>
            <person name="Jeffries C."/>
            <person name="Kyrpides N."/>
            <person name="Ivanova N."/>
            <person name="Ovchinnikova G."/>
            <person name="Brun Y.V."/>
            <person name="Woyke T."/>
        </authorList>
    </citation>
    <scope>NUCLEOTIDE SEQUENCE [LARGE SCALE GENOMIC DNA]</scope>
    <source>
        <strain evidence="18">ATCC 15261 / DSM 4724 / KCTC 12464 / NCIMB 9791 / VKM B-1370 / CB 48</strain>
    </source>
</reference>
<dbReference type="InterPro" id="IPR036942">
    <property type="entry name" value="Beta-barrel_TonB_sf"/>
</dbReference>
<dbReference type="KEGG" id="aex:Astex_1038"/>
<proteinExistence type="inferred from homology"/>
<dbReference type="Pfam" id="PF07715">
    <property type="entry name" value="Plug"/>
    <property type="match status" value="1"/>
</dbReference>
<evidence type="ECO:0000256" key="1">
    <source>
        <dbReference type="ARBA" id="ARBA00004571"/>
    </source>
</evidence>
<dbReference type="SUPFAM" id="SSF56935">
    <property type="entry name" value="Porins"/>
    <property type="match status" value="1"/>
</dbReference>
<dbReference type="Gene3D" id="2.40.170.20">
    <property type="entry name" value="TonB-dependent receptor, beta-barrel domain"/>
    <property type="match status" value="1"/>
</dbReference>
<dbReference type="PANTHER" id="PTHR32552:SF68">
    <property type="entry name" value="FERRICHROME OUTER MEMBRANE TRANSPORTER_PHAGE RECEPTOR"/>
    <property type="match status" value="1"/>
</dbReference>
<dbReference type="PANTHER" id="PTHR32552">
    <property type="entry name" value="FERRICHROME IRON RECEPTOR-RELATED"/>
    <property type="match status" value="1"/>
</dbReference>
<feature type="domain" description="TonB-dependent receptor plug" evidence="16">
    <location>
        <begin position="57"/>
        <end position="161"/>
    </location>
</feature>
<organism evidence="17 18">
    <name type="scientific">Asticcacaulis excentricus (strain ATCC 15261 / DSM 4724 / KCTC 12464 / NCIMB 9791 / VKM B-1370 / CB 48)</name>
    <dbReference type="NCBI Taxonomy" id="573065"/>
    <lineage>
        <taxon>Bacteria</taxon>
        <taxon>Pseudomonadati</taxon>
        <taxon>Pseudomonadota</taxon>
        <taxon>Alphaproteobacteria</taxon>
        <taxon>Caulobacterales</taxon>
        <taxon>Caulobacteraceae</taxon>
        <taxon>Asticcacaulis</taxon>
    </lineage>
</organism>
<protein>
    <submittedName>
        <fullName evidence="17">TonB-dependent receptor</fullName>
    </submittedName>
</protein>
<evidence type="ECO:0000256" key="14">
    <source>
        <dbReference type="SAM" id="SignalP"/>
    </source>
</evidence>
<dbReference type="STRING" id="573065.Astex_1038"/>
<evidence type="ECO:0000313" key="18">
    <source>
        <dbReference type="Proteomes" id="UP000001492"/>
    </source>
</evidence>
<keyword evidence="10 12" id="KW-0472">Membrane</keyword>
<evidence type="ECO:0000256" key="2">
    <source>
        <dbReference type="ARBA" id="ARBA00022448"/>
    </source>
</evidence>
<dbReference type="GO" id="GO:0015344">
    <property type="term" value="F:siderophore uptake transmembrane transporter activity"/>
    <property type="evidence" value="ECO:0007669"/>
    <property type="project" value="TreeGrafter"/>
</dbReference>
<dbReference type="HOGENOM" id="CLU_008287_17_1_5"/>
<keyword evidence="6 14" id="KW-0732">Signal</keyword>
<dbReference type="eggNOG" id="COG4206">
    <property type="taxonomic scope" value="Bacteria"/>
</dbReference>
<evidence type="ECO:0000256" key="3">
    <source>
        <dbReference type="ARBA" id="ARBA00022452"/>
    </source>
</evidence>
<accession>E8RM27</accession>
<evidence type="ECO:0000259" key="16">
    <source>
        <dbReference type="Pfam" id="PF07715"/>
    </source>
</evidence>
<keyword evidence="4" id="KW-0410">Iron transport</keyword>
<evidence type="ECO:0000256" key="8">
    <source>
        <dbReference type="ARBA" id="ARBA00023065"/>
    </source>
</evidence>
<keyword evidence="9 13" id="KW-0798">TonB box</keyword>
<evidence type="ECO:0000256" key="11">
    <source>
        <dbReference type="ARBA" id="ARBA00023237"/>
    </source>
</evidence>
<keyword evidence="11 12" id="KW-0998">Cell outer membrane</keyword>
<dbReference type="AlphaFoldDB" id="E8RM27"/>
<keyword evidence="3 12" id="KW-1134">Transmembrane beta strand</keyword>
<feature type="domain" description="TonB-dependent receptor-like beta-barrel" evidence="15">
    <location>
        <begin position="246"/>
        <end position="643"/>
    </location>
</feature>
<sequence length="676" mass="73838">MKRVLLKTACLLPLIATSALAQSDVETTSQDTRFNVGPGEEVTVAARRTTIRSRLYTSVDVLSAKAIEAETVENSWALFGRLPGVLLTDFGQGTSSGRFSIRGFNGEGELNAVKLLIDGVPSNTNDGAITFIDTVFPLEITAAELVRGTVDPRYGLNNIAGNASLTTRSGGEYRLARMTLGSFSTQEVQTALGVQSGAVTQNYALNWRQSDGFRDHAHMERKGASAKLGYTTPSGASHLWVSGRYYTVRADEPGYLAAADARTRSQRSYDISQTDGDERTLSQMIVGYDGAIGENLTTEVRAYHNRFDDTRYIRFSASASQQERIAREKQSGVTARAQLTVPVQGWQGLSFEAGADLQTQDVVSQRYLTVQRSRTSQTRNQAYGLDTYGAYIQAVLEPTSRLRIVPAIRLDQIKGGYYDYRSGVAAPVNDYGTISQPKLSVSYAISPQVLGYANWGRTFQIGVGSGSYLIPPRTVDLEPSINEGWEAGLKFSHKAISGRVAVWQQEATGEVKRKLNDPLGDSENLGATRREGVDIQVSAKVTPTLSLWWALAWQKAKIITPDPAVPTSLGKTIDHVPAHIYTLGVDWQASSQTLISLTGNAQDSYFLEQTNATGRFGAFSKVNATVVYALTHQIALQAEVKNLTDAYSEYVWWDGSQTLHSPADPRAAYVSLRLNY</sequence>
<keyword evidence="18" id="KW-1185">Reference proteome</keyword>
<keyword evidence="5 12" id="KW-0812">Transmembrane</keyword>
<gene>
    <name evidence="17" type="ordered locus">Astex_1038</name>
</gene>
<evidence type="ECO:0000256" key="10">
    <source>
        <dbReference type="ARBA" id="ARBA00023136"/>
    </source>
</evidence>
<evidence type="ECO:0000256" key="13">
    <source>
        <dbReference type="RuleBase" id="RU003357"/>
    </source>
</evidence>
<evidence type="ECO:0000256" key="6">
    <source>
        <dbReference type="ARBA" id="ARBA00022729"/>
    </source>
</evidence>
<evidence type="ECO:0000256" key="7">
    <source>
        <dbReference type="ARBA" id="ARBA00023004"/>
    </source>
</evidence>
<keyword evidence="2 12" id="KW-0813">Transport</keyword>
<evidence type="ECO:0000313" key="17">
    <source>
        <dbReference type="EMBL" id="ADU12719.1"/>
    </source>
</evidence>
<evidence type="ECO:0000256" key="4">
    <source>
        <dbReference type="ARBA" id="ARBA00022496"/>
    </source>
</evidence>
<dbReference type="Proteomes" id="UP000001492">
    <property type="component" value="Chromosome 1"/>
</dbReference>
<dbReference type="InterPro" id="IPR000531">
    <property type="entry name" value="Beta-barrel_TonB"/>
</dbReference>
<dbReference type="RefSeq" id="WP_013478551.1">
    <property type="nucleotide sequence ID" value="NC_014816.1"/>
</dbReference>
<dbReference type="Gene3D" id="2.170.130.10">
    <property type="entry name" value="TonB-dependent receptor, plug domain"/>
    <property type="match status" value="1"/>
</dbReference>
<comment type="similarity">
    <text evidence="12 13">Belongs to the TonB-dependent receptor family.</text>
</comment>
<keyword evidence="7" id="KW-0408">Iron</keyword>
<evidence type="ECO:0000256" key="12">
    <source>
        <dbReference type="PROSITE-ProRule" id="PRU01360"/>
    </source>
</evidence>
<dbReference type="InterPro" id="IPR037066">
    <property type="entry name" value="Plug_dom_sf"/>
</dbReference>
<dbReference type="PROSITE" id="PS52016">
    <property type="entry name" value="TONB_DEPENDENT_REC_3"/>
    <property type="match status" value="1"/>
</dbReference>